<protein>
    <submittedName>
        <fullName evidence="1">Uncharacterized protein</fullName>
    </submittedName>
</protein>
<accession>A0A8I3A7T0</accession>
<evidence type="ECO:0000313" key="1">
    <source>
        <dbReference type="EMBL" id="KAG6373266.1"/>
    </source>
</evidence>
<sequence>MDFRDPSWDWDEASHIFGCKVMEYIMCFLVPQAQRWRSIVLLTDTWAPIFMFLSCTVAIESAPLLQTIRLARCNEYFVAPGETFRPSHLALPVAWFRSGASLSHVRHVSLSGVHVDWTRSGLTRLRELELRYHAQDVMPTLSEFQRILRANAALERLVILGWGPQTCHSSEDERGSDDLATIELPKLEELEFGFVDVTYAVDLLSLFTLPKLRVLAVQDVAFAIQLCERQDSSALFDHLVR</sequence>
<dbReference type="AlphaFoldDB" id="A0A8I3A7T0"/>
<comment type="caution">
    <text evidence="1">The sequence shown here is derived from an EMBL/GenBank/DDBJ whole genome shotgun (WGS) entry which is preliminary data.</text>
</comment>
<dbReference type="OrthoDB" id="3252356at2759"/>
<evidence type="ECO:0000313" key="2">
    <source>
        <dbReference type="Proteomes" id="UP000683000"/>
    </source>
</evidence>
<organism evidence="1 2">
    <name type="scientific">Boletus reticuloceps</name>
    <dbReference type="NCBI Taxonomy" id="495285"/>
    <lineage>
        <taxon>Eukaryota</taxon>
        <taxon>Fungi</taxon>
        <taxon>Dikarya</taxon>
        <taxon>Basidiomycota</taxon>
        <taxon>Agaricomycotina</taxon>
        <taxon>Agaricomycetes</taxon>
        <taxon>Agaricomycetidae</taxon>
        <taxon>Boletales</taxon>
        <taxon>Boletineae</taxon>
        <taxon>Boletaceae</taxon>
        <taxon>Boletoideae</taxon>
        <taxon>Boletus</taxon>
    </lineage>
</organism>
<gene>
    <name evidence="1" type="ORF">JVT61DRAFT_6893</name>
</gene>
<dbReference type="EMBL" id="JAGFBS010000023">
    <property type="protein sequence ID" value="KAG6373266.1"/>
    <property type="molecule type" value="Genomic_DNA"/>
</dbReference>
<name>A0A8I3A7T0_9AGAM</name>
<proteinExistence type="predicted"/>
<reference evidence="1" key="1">
    <citation type="submission" date="2021-03" db="EMBL/GenBank/DDBJ databases">
        <title>Evolutionary innovations through gain and loss of genes in the ectomycorrhizal Boletales.</title>
        <authorList>
            <person name="Wu G."/>
            <person name="Miyauchi S."/>
            <person name="Morin E."/>
            <person name="Yang Z.-L."/>
            <person name="Xu J."/>
            <person name="Martin F.M."/>
        </authorList>
    </citation>
    <scope>NUCLEOTIDE SEQUENCE</scope>
    <source>
        <strain evidence="1">BR01</strain>
    </source>
</reference>
<keyword evidence="2" id="KW-1185">Reference proteome</keyword>
<dbReference type="Proteomes" id="UP000683000">
    <property type="component" value="Unassembled WGS sequence"/>
</dbReference>